<reference evidence="7" key="1">
    <citation type="journal article" date="2022" name="Microbiol. Resour. Announc.">
        <title>Draft Genome Sequence of a Methanogenic Archaeon from West Spitsbergen Permafrost.</title>
        <authorList>
            <person name="Trubitsyn V."/>
            <person name="Rivkina E."/>
            <person name="Shcherbakova V."/>
        </authorList>
    </citation>
    <scope>NUCLEOTIDE SEQUENCE [LARGE SCALE GENOMIC DNA]</scope>
    <source>
        <strain evidence="7">VT</strain>
    </source>
</reference>
<dbReference type="Proteomes" id="UP000825933">
    <property type="component" value="Unassembled WGS sequence"/>
</dbReference>
<dbReference type="AlphaFoldDB" id="A0A8T5V3K8"/>
<keyword evidence="7" id="KW-1185">Reference proteome</keyword>
<proteinExistence type="predicted"/>
<dbReference type="GO" id="GO:0016020">
    <property type="term" value="C:membrane"/>
    <property type="evidence" value="ECO:0007669"/>
    <property type="project" value="UniProtKB-SubCell"/>
</dbReference>
<sequence>MDFSILNQVLNPILNPLLTLVSDPNNPFFGAIIGVFIIATVVAFVITVANKLLVDQDRLQFLQKEMKGFQQDMMAAQKSGDPKAMADMQKKQTEFMSLQKEMMFNSFKPMIVTFVPIIIIFYWMGGNPLINQMWLNLPTFAYYVLLVPIFHTFYHQSAGVPVVAIEWLGWYILCSFAMSLIWRKLLGLKGGAM</sequence>
<comment type="subcellular location">
    <subcellularLocation>
        <location evidence="1">Membrane</location>
        <topology evidence="1">Multi-pass membrane protein</topology>
    </subcellularLocation>
</comment>
<dbReference type="PANTHER" id="PTHR42198">
    <property type="entry name" value="INTEGRAL MEMBRANE PROTEIN"/>
    <property type="match status" value="1"/>
</dbReference>
<comment type="caution">
    <text evidence="6">The sequence shown here is derived from an EMBL/GenBank/DDBJ whole genome shotgun (WGS) entry which is preliminary data.</text>
</comment>
<feature type="transmembrane region" description="Helical" evidence="5">
    <location>
        <begin position="106"/>
        <end position="125"/>
    </location>
</feature>
<feature type="transmembrane region" description="Helical" evidence="5">
    <location>
        <begin position="137"/>
        <end position="154"/>
    </location>
</feature>
<name>A0A8T5V3K8_9EURY</name>
<gene>
    <name evidence="6" type="ORF">K8N75_09360</name>
</gene>
<dbReference type="InterPro" id="IPR038978">
    <property type="entry name" value="MJ0935"/>
</dbReference>
<dbReference type="Pfam" id="PF01956">
    <property type="entry name" value="EMC3_TMCO1"/>
    <property type="match status" value="1"/>
</dbReference>
<feature type="transmembrane region" description="Helical" evidence="5">
    <location>
        <begin position="28"/>
        <end position="54"/>
    </location>
</feature>
<evidence type="ECO:0000256" key="4">
    <source>
        <dbReference type="ARBA" id="ARBA00023136"/>
    </source>
</evidence>
<dbReference type="PANTHER" id="PTHR42198:SF1">
    <property type="entry name" value="INTEGRAL MEMBRANE PROTEIN"/>
    <property type="match status" value="1"/>
</dbReference>
<dbReference type="InterPro" id="IPR002809">
    <property type="entry name" value="EMC3/TMCO1"/>
</dbReference>
<evidence type="ECO:0000313" key="6">
    <source>
        <dbReference type="EMBL" id="MBZ2166245.1"/>
    </source>
</evidence>
<keyword evidence="3 5" id="KW-1133">Transmembrane helix</keyword>
<evidence type="ECO:0000256" key="2">
    <source>
        <dbReference type="ARBA" id="ARBA00022692"/>
    </source>
</evidence>
<feature type="transmembrane region" description="Helical" evidence="5">
    <location>
        <begin position="161"/>
        <end position="182"/>
    </location>
</feature>
<organism evidence="6 7">
    <name type="scientific">Methanobacterium spitsbergense</name>
    <dbReference type="NCBI Taxonomy" id="2874285"/>
    <lineage>
        <taxon>Archaea</taxon>
        <taxon>Methanobacteriati</taxon>
        <taxon>Methanobacteriota</taxon>
        <taxon>Methanomada group</taxon>
        <taxon>Methanobacteria</taxon>
        <taxon>Methanobacteriales</taxon>
        <taxon>Methanobacteriaceae</taxon>
        <taxon>Methanobacterium</taxon>
    </lineage>
</organism>
<dbReference type="SMART" id="SM01415">
    <property type="entry name" value="DUF106"/>
    <property type="match status" value="1"/>
</dbReference>
<dbReference type="RefSeq" id="WP_223791792.1">
    <property type="nucleotide sequence ID" value="NZ_JAIOUQ010000009.1"/>
</dbReference>
<evidence type="ECO:0000256" key="5">
    <source>
        <dbReference type="SAM" id="Phobius"/>
    </source>
</evidence>
<evidence type="ECO:0000256" key="1">
    <source>
        <dbReference type="ARBA" id="ARBA00004141"/>
    </source>
</evidence>
<evidence type="ECO:0000313" key="7">
    <source>
        <dbReference type="Proteomes" id="UP000825933"/>
    </source>
</evidence>
<dbReference type="EMBL" id="JAIOUQ010000009">
    <property type="protein sequence ID" value="MBZ2166245.1"/>
    <property type="molecule type" value="Genomic_DNA"/>
</dbReference>
<accession>A0A8T5V3K8</accession>
<evidence type="ECO:0000256" key="3">
    <source>
        <dbReference type="ARBA" id="ARBA00022989"/>
    </source>
</evidence>
<keyword evidence="4 5" id="KW-0472">Membrane</keyword>
<protein>
    <submittedName>
        <fullName evidence="6">EMC3/TMCO1 family protein</fullName>
    </submittedName>
</protein>
<keyword evidence="2 5" id="KW-0812">Transmembrane</keyword>